<reference evidence="3 4" key="1">
    <citation type="submission" date="2018-02" db="EMBL/GenBank/DDBJ databases">
        <title>Sphingobacterium KA21.</title>
        <authorList>
            <person name="Vasarhelyi B.M."/>
            <person name="Deshmukh S."/>
            <person name="Balint B."/>
            <person name="Kukolya J."/>
        </authorList>
    </citation>
    <scope>NUCLEOTIDE SEQUENCE [LARGE SCALE GENOMIC DNA]</scope>
    <source>
        <strain evidence="3 4">Ka21</strain>
    </source>
</reference>
<name>A0ABR9T8H3_9SPHI</name>
<dbReference type="InterPro" id="IPR036812">
    <property type="entry name" value="NAD(P)_OxRdtase_dom_sf"/>
</dbReference>
<evidence type="ECO:0000313" key="4">
    <source>
        <dbReference type="Proteomes" id="UP000618319"/>
    </source>
</evidence>
<dbReference type="CDD" id="cd19086">
    <property type="entry name" value="AKR_AKR11C1"/>
    <property type="match status" value="1"/>
</dbReference>
<organism evidence="3 4">
    <name type="scientific">Sphingobacterium pedocola</name>
    <dbReference type="NCBI Taxonomy" id="2082722"/>
    <lineage>
        <taxon>Bacteria</taxon>
        <taxon>Pseudomonadati</taxon>
        <taxon>Bacteroidota</taxon>
        <taxon>Sphingobacteriia</taxon>
        <taxon>Sphingobacteriales</taxon>
        <taxon>Sphingobacteriaceae</taxon>
        <taxon>Sphingobacterium</taxon>
    </lineage>
</organism>
<dbReference type="PANTHER" id="PTHR43364">
    <property type="entry name" value="NADH-SPECIFIC METHYLGLYOXAL REDUCTASE-RELATED"/>
    <property type="match status" value="1"/>
</dbReference>
<proteinExistence type="predicted"/>
<dbReference type="EMBL" id="PSKQ01000021">
    <property type="protein sequence ID" value="MBE8721641.1"/>
    <property type="molecule type" value="Genomic_DNA"/>
</dbReference>
<dbReference type="Proteomes" id="UP000618319">
    <property type="component" value="Unassembled WGS sequence"/>
</dbReference>
<sequence length="329" mass="36867">MKTRIFRGTNISEIGLGTWQLGSQEWGAVEKDRAFEILATYVNSGGNFIDTADIYGGGVSERIIGEFLQQYKGEPIHVATKLGRRSDGANGWPQNFTRDEIRRHIEESLKRLNVNQLFLEQLHCIPKDELLKGDVFDYLRDFQTEGLIKHWGVSVETTDEALICLAQEGLGSLQVIFNLFRQHIADEIFTKAKSNEVSLIARVPLASGLLTGKFKTDTQFAESDHRNFNADGQAFNVGETFSGLQFNQGLAFVEKIKQYAPQEITLSQFALQWILSYPEITSVIPGASSPNQVLNNIGASVLPTISEQTLASLRTLYFEEIKPKIRGEY</sequence>
<dbReference type="SUPFAM" id="SSF51430">
    <property type="entry name" value="NAD(P)-linked oxidoreductase"/>
    <property type="match status" value="1"/>
</dbReference>
<dbReference type="InterPro" id="IPR050523">
    <property type="entry name" value="AKR_Detox_Biosynth"/>
</dbReference>
<comment type="caution">
    <text evidence="3">The sequence shown here is derived from an EMBL/GenBank/DDBJ whole genome shotgun (WGS) entry which is preliminary data.</text>
</comment>
<evidence type="ECO:0000313" key="3">
    <source>
        <dbReference type="EMBL" id="MBE8721641.1"/>
    </source>
</evidence>
<evidence type="ECO:0000256" key="1">
    <source>
        <dbReference type="ARBA" id="ARBA00023002"/>
    </source>
</evidence>
<dbReference type="Pfam" id="PF00248">
    <property type="entry name" value="Aldo_ket_red"/>
    <property type="match status" value="1"/>
</dbReference>
<gene>
    <name evidence="3" type="ORF">C4F40_13015</name>
</gene>
<keyword evidence="4" id="KW-1185">Reference proteome</keyword>
<dbReference type="RefSeq" id="WP_196939590.1">
    <property type="nucleotide sequence ID" value="NZ_MU158690.1"/>
</dbReference>
<keyword evidence="1" id="KW-0560">Oxidoreductase</keyword>
<protein>
    <submittedName>
        <fullName evidence="3">Aldo/keto reductase</fullName>
    </submittedName>
</protein>
<evidence type="ECO:0000259" key="2">
    <source>
        <dbReference type="Pfam" id="PF00248"/>
    </source>
</evidence>
<dbReference type="Gene3D" id="3.20.20.100">
    <property type="entry name" value="NADP-dependent oxidoreductase domain"/>
    <property type="match status" value="1"/>
</dbReference>
<dbReference type="PANTHER" id="PTHR43364:SF4">
    <property type="entry name" value="NAD(P)-LINKED OXIDOREDUCTASE SUPERFAMILY PROTEIN"/>
    <property type="match status" value="1"/>
</dbReference>
<dbReference type="InterPro" id="IPR023210">
    <property type="entry name" value="NADP_OxRdtase_dom"/>
</dbReference>
<feature type="domain" description="NADP-dependent oxidoreductase" evidence="2">
    <location>
        <begin position="13"/>
        <end position="314"/>
    </location>
</feature>
<accession>A0ABR9T8H3</accession>